<dbReference type="PANTHER" id="PTHR43649:SF14">
    <property type="entry name" value="BLR3389 PROTEIN"/>
    <property type="match status" value="1"/>
</dbReference>
<organism evidence="2 3">
    <name type="scientific">Stackebrandtia nassauensis (strain DSM 44728 / CIP 108903 / NRRL B-16338 / NBRC 102104 / LLR-40K-21)</name>
    <dbReference type="NCBI Taxonomy" id="446470"/>
    <lineage>
        <taxon>Bacteria</taxon>
        <taxon>Bacillati</taxon>
        <taxon>Actinomycetota</taxon>
        <taxon>Actinomycetes</taxon>
        <taxon>Glycomycetales</taxon>
        <taxon>Glycomycetaceae</taxon>
        <taxon>Stackebrandtia</taxon>
    </lineage>
</organism>
<dbReference type="SUPFAM" id="SSF53850">
    <property type="entry name" value="Periplasmic binding protein-like II"/>
    <property type="match status" value="1"/>
</dbReference>
<feature type="signal peptide" evidence="1">
    <location>
        <begin position="1"/>
        <end position="21"/>
    </location>
</feature>
<dbReference type="InterPro" id="IPR050490">
    <property type="entry name" value="Bact_solute-bd_prot1"/>
</dbReference>
<dbReference type="Pfam" id="PF01547">
    <property type="entry name" value="SBP_bac_1"/>
    <property type="match status" value="1"/>
</dbReference>
<keyword evidence="3" id="KW-1185">Reference proteome</keyword>
<reference evidence="2 3" key="1">
    <citation type="journal article" date="2009" name="Stand. Genomic Sci.">
        <title>Complete genome sequence of Stackebrandtia nassauensis type strain (LLR-40K-21).</title>
        <authorList>
            <person name="Munk C."/>
            <person name="Lapidus A."/>
            <person name="Copeland A."/>
            <person name="Jando M."/>
            <person name="Mayilraj S."/>
            <person name="Glavina Del Rio T."/>
            <person name="Nolan M."/>
            <person name="Chen F."/>
            <person name="Lucas S."/>
            <person name="Tice H."/>
            <person name="Cheng J.F."/>
            <person name="Han C."/>
            <person name="Detter J.C."/>
            <person name="Bruce D."/>
            <person name="Goodwin L."/>
            <person name="Chain P."/>
            <person name="Pitluck S."/>
            <person name="Goker M."/>
            <person name="Ovchinikova G."/>
            <person name="Pati A."/>
            <person name="Ivanova N."/>
            <person name="Mavromatis K."/>
            <person name="Chen A."/>
            <person name="Palaniappan K."/>
            <person name="Land M."/>
            <person name="Hauser L."/>
            <person name="Chang Y.J."/>
            <person name="Jeffries C.D."/>
            <person name="Bristow J."/>
            <person name="Eisen J.A."/>
            <person name="Markowitz V."/>
            <person name="Hugenholtz P."/>
            <person name="Kyrpides N.C."/>
            <person name="Klenk H.P."/>
        </authorList>
    </citation>
    <scope>NUCLEOTIDE SEQUENCE [LARGE SCALE GENOMIC DNA]</scope>
    <source>
        <strain evidence="3">DSM 44728 / CIP 108903 / NRRL B-16338 / NBRC 102104 / LLR-40K-21</strain>
    </source>
</reference>
<dbReference type="OrthoDB" id="8317736at2"/>
<dbReference type="AlphaFoldDB" id="D3QBN9"/>
<dbReference type="eggNOG" id="COG1653">
    <property type="taxonomic scope" value="Bacteria"/>
</dbReference>
<evidence type="ECO:0000313" key="3">
    <source>
        <dbReference type="Proteomes" id="UP000000844"/>
    </source>
</evidence>
<accession>D3QBN9</accession>
<dbReference type="EMBL" id="CP001778">
    <property type="protein sequence ID" value="ADD42921.1"/>
    <property type="molecule type" value="Genomic_DNA"/>
</dbReference>
<name>D3QBN9_STANL</name>
<protein>
    <submittedName>
        <fullName evidence="2">Extracellular solute-binding protein family 1</fullName>
    </submittedName>
</protein>
<dbReference type="KEGG" id="sna:Snas_3251"/>
<evidence type="ECO:0000313" key="2">
    <source>
        <dbReference type="EMBL" id="ADD42921.1"/>
    </source>
</evidence>
<proteinExistence type="predicted"/>
<sequence>MKRGTSRRTLLSLGVAVPILAATGCGRQPGAAGATAWALTGGSEDATRDSFKAWNKSHPDEKITVEWFANDDYKEKIRTAVGSGNAPTLIFGWAGALLADYVKNKHVIDLTEDVEKLSKRLLPSVAAVGQIDGKTYAVPNNQTQPIEMFYNTEVLGKAKAELPKTWDELLDAVDKLKSADVIPIALAGQSVWPELMWIEYLADRIGGPEAFGRVLDGEKGAWSHPDMLDALDKVTELVELGAFGDNYGSVEADAGADTALVYTGKAGMILHGSWVYPDFIKNAPELIKKDGLAYSTFPTVKGGKGDKSNVVGNPANFWSVSSSATETHRNTGTSYLGGDLFDDDHIDSLLAVGAVPPVTGIEDKIGEADNADYLDFTYGLARDAKHFELSWDQALPSKQAQELLENLSKLFLGDVGAEDFANAMDKTL</sequence>
<dbReference type="PROSITE" id="PS51318">
    <property type="entry name" value="TAT"/>
    <property type="match status" value="1"/>
</dbReference>
<dbReference type="Proteomes" id="UP000000844">
    <property type="component" value="Chromosome"/>
</dbReference>
<keyword evidence="1" id="KW-0732">Signal</keyword>
<dbReference type="HOGENOM" id="CLU_031285_12_0_11"/>
<gene>
    <name evidence="2" type="ordered locus">Snas_3251</name>
</gene>
<dbReference type="InterPro" id="IPR006059">
    <property type="entry name" value="SBP"/>
</dbReference>
<dbReference type="RefSeq" id="WP_013018492.1">
    <property type="nucleotide sequence ID" value="NC_013947.1"/>
</dbReference>
<dbReference type="PROSITE" id="PS51257">
    <property type="entry name" value="PROKAR_LIPOPROTEIN"/>
    <property type="match status" value="1"/>
</dbReference>
<dbReference type="InterPro" id="IPR006311">
    <property type="entry name" value="TAT_signal"/>
</dbReference>
<evidence type="ECO:0000256" key="1">
    <source>
        <dbReference type="SAM" id="SignalP"/>
    </source>
</evidence>
<dbReference type="PANTHER" id="PTHR43649">
    <property type="entry name" value="ARABINOSE-BINDING PROTEIN-RELATED"/>
    <property type="match status" value="1"/>
</dbReference>
<feature type="chain" id="PRO_5003049719" evidence="1">
    <location>
        <begin position="22"/>
        <end position="428"/>
    </location>
</feature>
<dbReference type="STRING" id="446470.Snas_3251"/>
<dbReference type="Gene3D" id="3.40.190.10">
    <property type="entry name" value="Periplasmic binding protein-like II"/>
    <property type="match status" value="2"/>
</dbReference>